<name>A0AAJ5BH35_9GAMM</name>
<gene>
    <name evidence="1" type="ORF">SAMN02745723_10493</name>
</gene>
<organism evidence="1 2">
    <name type="scientific">Pragia fontium DSM 5563 = ATCC 49100</name>
    <dbReference type="NCBI Taxonomy" id="1122977"/>
    <lineage>
        <taxon>Bacteria</taxon>
        <taxon>Pseudomonadati</taxon>
        <taxon>Pseudomonadota</taxon>
        <taxon>Gammaproteobacteria</taxon>
        <taxon>Enterobacterales</taxon>
        <taxon>Budviciaceae</taxon>
        <taxon>Pragia</taxon>
    </lineage>
</organism>
<evidence type="ECO:0000313" key="1">
    <source>
        <dbReference type="EMBL" id="SFC77529.1"/>
    </source>
</evidence>
<evidence type="ECO:0000313" key="2">
    <source>
        <dbReference type="Proteomes" id="UP000226420"/>
    </source>
</evidence>
<protein>
    <submittedName>
        <fullName evidence="1">Uncharacterized protein</fullName>
    </submittedName>
</protein>
<reference evidence="1 2" key="1">
    <citation type="submission" date="2016-10" db="EMBL/GenBank/DDBJ databases">
        <authorList>
            <person name="Varghese N."/>
            <person name="Submissions S."/>
        </authorList>
    </citation>
    <scope>NUCLEOTIDE SEQUENCE [LARGE SCALE GENOMIC DNA]</scope>
    <source>
        <strain evidence="1 2">DSM 5563</strain>
    </source>
</reference>
<comment type="caution">
    <text evidence="1">The sequence shown here is derived from an EMBL/GenBank/DDBJ whole genome shotgun (WGS) entry which is preliminary data.</text>
</comment>
<dbReference type="EMBL" id="FOLW01000004">
    <property type="protein sequence ID" value="SFC77529.1"/>
    <property type="molecule type" value="Genomic_DNA"/>
</dbReference>
<dbReference type="Proteomes" id="UP000226420">
    <property type="component" value="Unassembled WGS sequence"/>
</dbReference>
<sequence>MKFYHEIDSDGSNTDICYSVTILGTDLRASKRIRHPASRIKHEQAKKALRRALCKTKKFIRTHGLSKEAWGAFCGK</sequence>
<proteinExistence type="predicted"/>
<dbReference type="AlphaFoldDB" id="A0AAJ5BH35"/>
<accession>A0AAJ5BH35</accession>
<dbReference type="RefSeq" id="WP_047781179.1">
    <property type="nucleotide sequence ID" value="NZ_FOLW01000004.1"/>
</dbReference>